<feature type="compositionally biased region" description="Basic residues" evidence="1">
    <location>
        <begin position="175"/>
        <end position="187"/>
    </location>
</feature>
<proteinExistence type="predicted"/>
<dbReference type="RefSeq" id="WP_207498700.1">
    <property type="nucleotide sequence ID" value="NZ_LPUY01000079.1"/>
</dbReference>
<evidence type="ECO:0000256" key="1">
    <source>
        <dbReference type="SAM" id="MobiDB-lite"/>
    </source>
</evidence>
<evidence type="ECO:0000313" key="3">
    <source>
        <dbReference type="EMBL" id="KUP92064.1"/>
    </source>
</evidence>
<keyword evidence="4" id="KW-1185">Reference proteome</keyword>
<dbReference type="Pfam" id="PF20066">
    <property type="entry name" value="Glyoxalase_8"/>
    <property type="match status" value="1"/>
</dbReference>
<comment type="caution">
    <text evidence="3">The sequence shown here is derived from an EMBL/GenBank/DDBJ whole genome shotgun (WGS) entry which is preliminary data.</text>
</comment>
<reference evidence="3 4" key="1">
    <citation type="submission" date="2015-12" db="EMBL/GenBank/DDBJ databases">
        <title>Genome sequence of the marine Rhodobacteraceae strain O3.65, Candidatus Tritonibacter horizontis.</title>
        <authorList>
            <person name="Poehlein A."/>
            <person name="Giebel H.A."/>
            <person name="Voget S."/>
            <person name="Brinkhoff T."/>
        </authorList>
    </citation>
    <scope>NUCLEOTIDE SEQUENCE [LARGE SCALE GENOMIC DNA]</scope>
    <source>
        <strain evidence="3 4">O3.65</strain>
    </source>
</reference>
<feature type="region of interest" description="Disordered" evidence="1">
    <location>
        <begin position="168"/>
        <end position="187"/>
    </location>
</feature>
<name>A0A132BUU6_9RHOB</name>
<dbReference type="InterPro" id="IPR045517">
    <property type="entry name" value="Glyoxalase_8"/>
</dbReference>
<organism evidence="3 4">
    <name type="scientific">Tritonibacter horizontis</name>
    <dbReference type="NCBI Taxonomy" id="1768241"/>
    <lineage>
        <taxon>Bacteria</taxon>
        <taxon>Pseudomonadati</taxon>
        <taxon>Pseudomonadota</taxon>
        <taxon>Alphaproteobacteria</taxon>
        <taxon>Rhodobacterales</taxon>
        <taxon>Paracoccaceae</taxon>
        <taxon>Tritonibacter</taxon>
    </lineage>
</organism>
<accession>A0A132BUU6</accession>
<protein>
    <recommendedName>
        <fullName evidence="2">Glyoxalase-related protein domain-containing protein</fullName>
    </recommendedName>
</protein>
<evidence type="ECO:0000259" key="2">
    <source>
        <dbReference type="Pfam" id="PF20066"/>
    </source>
</evidence>
<dbReference type="AlphaFoldDB" id="A0A132BUU6"/>
<feature type="domain" description="Glyoxalase-related protein" evidence="2">
    <location>
        <begin position="6"/>
        <end position="159"/>
    </location>
</feature>
<gene>
    <name evidence="3" type="ORF">TRIHO_30830</name>
</gene>
<dbReference type="EMBL" id="LPUY01000079">
    <property type="protein sequence ID" value="KUP92064.1"/>
    <property type="molecule type" value="Genomic_DNA"/>
</dbReference>
<sequence length="187" mass="20364">MSPPSPLPGLREAKARARRLRQDVAADGASLSHGAALERVAKSLGFRDWNACSAVLSRQDSAATTPDPARPVGPLPLAVGDPVRGHYLRQPFTARVVRIETLAADRPNWVRLDLQLDEAVDVVRSTRFSNFRRRVVGVIGPDGISAERTSDGAPHLVIELPLQPALPGCKGATSRSRRFRHRGRSHH</sequence>
<evidence type="ECO:0000313" key="4">
    <source>
        <dbReference type="Proteomes" id="UP000068382"/>
    </source>
</evidence>
<dbReference type="Proteomes" id="UP000068382">
    <property type="component" value="Unassembled WGS sequence"/>
</dbReference>